<keyword evidence="2" id="KW-1185">Reference proteome</keyword>
<gene>
    <name evidence="1" type="ORF">NUW58_g9436</name>
</gene>
<evidence type="ECO:0000313" key="1">
    <source>
        <dbReference type="EMBL" id="KAJ2971370.1"/>
    </source>
</evidence>
<comment type="caution">
    <text evidence="1">The sequence shown here is derived from an EMBL/GenBank/DDBJ whole genome shotgun (WGS) entry which is preliminary data.</text>
</comment>
<reference evidence="1" key="1">
    <citation type="submission" date="2022-10" db="EMBL/GenBank/DDBJ databases">
        <title>Genome Sequence of Xylaria curta.</title>
        <authorList>
            <person name="Buettner E."/>
        </authorList>
    </citation>
    <scope>NUCLEOTIDE SEQUENCE</scope>
    <source>
        <strain evidence="1">Babe10</strain>
    </source>
</reference>
<dbReference type="Proteomes" id="UP001143856">
    <property type="component" value="Unassembled WGS sequence"/>
</dbReference>
<sequence>MRKSRSSHVKCDCGEKTHKCAHLQPTVEGHKETCCCNHGGRCTCSIKKEPSLDPVPESESEAEPLTIKPKAATSSNSGGGGGISRRRRANTSKSESLLSLDENGHHKPIHKHTRPSQNCGPYSLQRGATVHGTGTGRTTRSVDNLLHYGKTTDRSRTTTCASDLEARRIKSEQASPLMGGNLSFQQLNGQLPPLDLSNIQYSQFPSPFDLFSSSGPSDQDPPMFSAGLSATSF</sequence>
<protein>
    <submittedName>
        <fullName evidence="1">Uncharacterized protein</fullName>
    </submittedName>
</protein>
<accession>A0ACC1MWJ5</accession>
<organism evidence="1 2">
    <name type="scientific">Xylaria curta</name>
    <dbReference type="NCBI Taxonomy" id="42375"/>
    <lineage>
        <taxon>Eukaryota</taxon>
        <taxon>Fungi</taxon>
        <taxon>Dikarya</taxon>
        <taxon>Ascomycota</taxon>
        <taxon>Pezizomycotina</taxon>
        <taxon>Sordariomycetes</taxon>
        <taxon>Xylariomycetidae</taxon>
        <taxon>Xylariales</taxon>
        <taxon>Xylariaceae</taxon>
        <taxon>Xylaria</taxon>
    </lineage>
</organism>
<dbReference type="EMBL" id="JAPDGR010003407">
    <property type="protein sequence ID" value="KAJ2971370.1"/>
    <property type="molecule type" value="Genomic_DNA"/>
</dbReference>
<evidence type="ECO:0000313" key="2">
    <source>
        <dbReference type="Proteomes" id="UP001143856"/>
    </source>
</evidence>
<name>A0ACC1MWJ5_9PEZI</name>
<proteinExistence type="predicted"/>